<dbReference type="EMBL" id="KE525224">
    <property type="protein sequence ID" value="KFB42795.1"/>
    <property type="molecule type" value="Genomic_DNA"/>
</dbReference>
<dbReference type="Proteomes" id="UP000030765">
    <property type="component" value="Unassembled WGS sequence"/>
</dbReference>
<dbReference type="GO" id="GO:0016787">
    <property type="term" value="F:hydrolase activity"/>
    <property type="evidence" value="ECO:0007669"/>
    <property type="project" value="UniProtKB-KW"/>
</dbReference>
<evidence type="ECO:0000313" key="2">
    <source>
        <dbReference type="EMBL" id="KFB42795.1"/>
    </source>
</evidence>
<feature type="compositionally biased region" description="Basic residues" evidence="1">
    <location>
        <begin position="1"/>
        <end position="16"/>
    </location>
</feature>
<dbReference type="EnsemblMetazoa" id="ASIC010544-RA">
    <property type="protein sequence ID" value="ASIC010544-PA"/>
    <property type="gene ID" value="ASIC010544"/>
</dbReference>
<proteinExistence type="predicted"/>
<reference evidence="3" key="2">
    <citation type="submission" date="2020-05" db="UniProtKB">
        <authorList>
            <consortium name="EnsemblMetazoa"/>
        </authorList>
    </citation>
    <scope>IDENTIFICATION</scope>
</reference>
<sequence length="62" mass="6988">MPQTKPKQHPPRNVNRKCHDGTKVSRKSSFGPKFGFPPEPSPHRFLIGPSDGRMPETGTHIR</sequence>
<organism evidence="2">
    <name type="scientific">Anopheles sinensis</name>
    <name type="common">Mosquito</name>
    <dbReference type="NCBI Taxonomy" id="74873"/>
    <lineage>
        <taxon>Eukaryota</taxon>
        <taxon>Metazoa</taxon>
        <taxon>Ecdysozoa</taxon>
        <taxon>Arthropoda</taxon>
        <taxon>Hexapoda</taxon>
        <taxon>Insecta</taxon>
        <taxon>Pterygota</taxon>
        <taxon>Neoptera</taxon>
        <taxon>Endopterygota</taxon>
        <taxon>Diptera</taxon>
        <taxon>Nematocera</taxon>
        <taxon>Culicoidea</taxon>
        <taxon>Culicidae</taxon>
        <taxon>Anophelinae</taxon>
        <taxon>Anopheles</taxon>
    </lineage>
</organism>
<accession>A0A084VXV1</accession>
<evidence type="ECO:0000313" key="4">
    <source>
        <dbReference type="Proteomes" id="UP000030765"/>
    </source>
</evidence>
<gene>
    <name evidence="2" type="ORF">ZHAS_00010544</name>
</gene>
<feature type="region of interest" description="Disordered" evidence="1">
    <location>
        <begin position="1"/>
        <end position="62"/>
    </location>
</feature>
<evidence type="ECO:0000313" key="3">
    <source>
        <dbReference type="EnsemblMetazoa" id="ASIC010544-PA"/>
    </source>
</evidence>
<name>A0A084VXV1_ANOSI</name>
<keyword evidence="4" id="KW-1185">Reference proteome</keyword>
<dbReference type="VEuPathDB" id="VectorBase:ASIC010544"/>
<evidence type="ECO:0000256" key="1">
    <source>
        <dbReference type="SAM" id="MobiDB-lite"/>
    </source>
</evidence>
<protein>
    <submittedName>
        <fullName evidence="2 3">Glycosyl hydrolase family 71 protein</fullName>
    </submittedName>
</protein>
<keyword evidence="2" id="KW-0378">Hydrolase</keyword>
<dbReference type="AlphaFoldDB" id="A0A084VXV1"/>
<reference evidence="2 4" key="1">
    <citation type="journal article" date="2014" name="BMC Genomics">
        <title>Genome sequence of Anopheles sinensis provides insight into genetics basis of mosquito competence for malaria parasites.</title>
        <authorList>
            <person name="Zhou D."/>
            <person name="Zhang D."/>
            <person name="Ding G."/>
            <person name="Shi L."/>
            <person name="Hou Q."/>
            <person name="Ye Y."/>
            <person name="Xu Y."/>
            <person name="Zhou H."/>
            <person name="Xiong C."/>
            <person name="Li S."/>
            <person name="Yu J."/>
            <person name="Hong S."/>
            <person name="Yu X."/>
            <person name="Zou P."/>
            <person name="Chen C."/>
            <person name="Chang X."/>
            <person name="Wang W."/>
            <person name="Lv Y."/>
            <person name="Sun Y."/>
            <person name="Ma L."/>
            <person name="Shen B."/>
            <person name="Zhu C."/>
        </authorList>
    </citation>
    <scope>NUCLEOTIDE SEQUENCE [LARGE SCALE GENOMIC DNA]</scope>
</reference>
<dbReference type="EMBL" id="ATLV01018208">
    <property type="status" value="NOT_ANNOTATED_CDS"/>
    <property type="molecule type" value="Genomic_DNA"/>
</dbReference>